<feature type="domain" description="Dienelactone hydrolase" evidence="2">
    <location>
        <begin position="88"/>
        <end position="292"/>
    </location>
</feature>
<proteinExistence type="predicted"/>
<dbReference type="PANTHER" id="PTHR46623">
    <property type="entry name" value="CARBOXYMETHYLENEBUTENOLIDASE-RELATED"/>
    <property type="match status" value="1"/>
</dbReference>
<dbReference type="OrthoDB" id="9787933at2"/>
<name>A0A315Z5F1_SEDFL</name>
<dbReference type="SUPFAM" id="SSF53474">
    <property type="entry name" value="alpha/beta-Hydrolases"/>
    <property type="match status" value="1"/>
</dbReference>
<dbReference type="InterPro" id="IPR029058">
    <property type="entry name" value="AB_hydrolase_fold"/>
</dbReference>
<dbReference type="Proteomes" id="UP000245535">
    <property type="component" value="Unassembled WGS sequence"/>
</dbReference>
<dbReference type="RefSeq" id="WP_109621616.1">
    <property type="nucleotide sequence ID" value="NZ_QGDO01000007.1"/>
</dbReference>
<protein>
    <submittedName>
        <fullName evidence="3">Carboxymethylenebutenolidase</fullName>
    </submittedName>
</protein>
<accession>A0A315Z5F1</accession>
<dbReference type="PANTHER" id="PTHR46623:SF6">
    <property type="entry name" value="ALPHA_BETA-HYDROLASES SUPERFAMILY PROTEIN"/>
    <property type="match status" value="1"/>
</dbReference>
<evidence type="ECO:0000313" key="3">
    <source>
        <dbReference type="EMBL" id="PWJ38497.1"/>
    </source>
</evidence>
<dbReference type="Pfam" id="PF01738">
    <property type="entry name" value="DLH"/>
    <property type="match status" value="1"/>
</dbReference>
<sequence>MKKLSLLILGLCSSLLITAFVLKPTDNGYITPSNVGVYCHGNYEAIDNFATLTEDKDFRMAHELPRAITTEGTGEMITYTVKGGGEANAYLIKSAQASDKYLFVIHEWWGLNDHIKAEAETLAKALKDVNVIALDIYDGKVATTREDAGKYMRSVSKERGQAIVEGAIKYAGKKAEIATIGWCFGGGWSLQSALLAKKQTVGCVIYYGMPETDASKLKGLNSDVLGIFAAKDKWITPEVVGKFEESMKSLDKGCQIEMYEDADHAFANPSSPRYVEKDAQDANAKAVAYLKERFDS</sequence>
<evidence type="ECO:0000259" key="2">
    <source>
        <dbReference type="Pfam" id="PF01738"/>
    </source>
</evidence>
<dbReference type="InterPro" id="IPR002925">
    <property type="entry name" value="Dienelactn_hydro"/>
</dbReference>
<comment type="caution">
    <text evidence="3">The sequence shown here is derived from an EMBL/GenBank/DDBJ whole genome shotgun (WGS) entry which is preliminary data.</text>
</comment>
<feature type="chain" id="PRO_5016459071" evidence="1">
    <location>
        <begin position="20"/>
        <end position="296"/>
    </location>
</feature>
<gene>
    <name evidence="3" type="ORF">BC781_10787</name>
</gene>
<feature type="signal peptide" evidence="1">
    <location>
        <begin position="1"/>
        <end position="19"/>
    </location>
</feature>
<organism evidence="3 4">
    <name type="scientific">Sediminitomix flava</name>
    <dbReference type="NCBI Taxonomy" id="379075"/>
    <lineage>
        <taxon>Bacteria</taxon>
        <taxon>Pseudomonadati</taxon>
        <taxon>Bacteroidota</taxon>
        <taxon>Cytophagia</taxon>
        <taxon>Cytophagales</taxon>
        <taxon>Flammeovirgaceae</taxon>
        <taxon>Sediminitomix</taxon>
    </lineage>
</organism>
<keyword evidence="4" id="KW-1185">Reference proteome</keyword>
<reference evidence="3 4" key="1">
    <citation type="submission" date="2018-03" db="EMBL/GenBank/DDBJ databases">
        <title>Genomic Encyclopedia of Archaeal and Bacterial Type Strains, Phase II (KMG-II): from individual species to whole genera.</title>
        <authorList>
            <person name="Goeker M."/>
        </authorList>
    </citation>
    <scope>NUCLEOTIDE SEQUENCE [LARGE SCALE GENOMIC DNA]</scope>
    <source>
        <strain evidence="3 4">DSM 28229</strain>
    </source>
</reference>
<dbReference type="EMBL" id="QGDO01000007">
    <property type="protein sequence ID" value="PWJ38497.1"/>
    <property type="molecule type" value="Genomic_DNA"/>
</dbReference>
<dbReference type="InterPro" id="IPR051049">
    <property type="entry name" value="Dienelactone_hydrolase-like"/>
</dbReference>
<dbReference type="GO" id="GO:0016787">
    <property type="term" value="F:hydrolase activity"/>
    <property type="evidence" value="ECO:0007669"/>
    <property type="project" value="InterPro"/>
</dbReference>
<dbReference type="AlphaFoldDB" id="A0A315Z5F1"/>
<evidence type="ECO:0000256" key="1">
    <source>
        <dbReference type="SAM" id="SignalP"/>
    </source>
</evidence>
<dbReference type="Gene3D" id="3.40.50.1820">
    <property type="entry name" value="alpha/beta hydrolase"/>
    <property type="match status" value="1"/>
</dbReference>
<evidence type="ECO:0000313" key="4">
    <source>
        <dbReference type="Proteomes" id="UP000245535"/>
    </source>
</evidence>
<keyword evidence="1" id="KW-0732">Signal</keyword>